<organism evidence="9 10">
    <name type="scientific">Agrococcus terreus</name>
    <dbReference type="NCBI Taxonomy" id="574649"/>
    <lineage>
        <taxon>Bacteria</taxon>
        <taxon>Bacillati</taxon>
        <taxon>Actinomycetota</taxon>
        <taxon>Actinomycetes</taxon>
        <taxon>Micrococcales</taxon>
        <taxon>Microbacteriaceae</taxon>
        <taxon>Agrococcus</taxon>
    </lineage>
</organism>
<evidence type="ECO:0000256" key="1">
    <source>
        <dbReference type="ARBA" id="ARBA00004651"/>
    </source>
</evidence>
<proteinExistence type="inferred from homology"/>
<reference evidence="10" key="1">
    <citation type="journal article" date="2019" name="Int. J. Syst. Evol. Microbiol.">
        <title>The Global Catalogue of Microorganisms (GCM) 10K type strain sequencing project: providing services to taxonomists for standard genome sequencing and annotation.</title>
        <authorList>
            <consortium name="The Broad Institute Genomics Platform"/>
            <consortium name="The Broad Institute Genome Sequencing Center for Infectious Disease"/>
            <person name="Wu L."/>
            <person name="Ma J."/>
        </authorList>
    </citation>
    <scope>NUCLEOTIDE SEQUENCE [LARGE SCALE GENOMIC DNA]</scope>
    <source>
        <strain evidence="10">CGMCC 1.6960</strain>
    </source>
</reference>
<keyword evidence="6 7" id="KW-0472">Membrane</keyword>
<evidence type="ECO:0000256" key="3">
    <source>
        <dbReference type="ARBA" id="ARBA00022475"/>
    </source>
</evidence>
<name>A0ABQ2KJJ5_9MICO</name>
<evidence type="ECO:0000256" key="2">
    <source>
        <dbReference type="ARBA" id="ARBA00008193"/>
    </source>
</evidence>
<feature type="transmembrane region" description="Helical" evidence="7">
    <location>
        <begin position="129"/>
        <end position="150"/>
    </location>
</feature>
<keyword evidence="5 7" id="KW-1133">Transmembrane helix</keyword>
<dbReference type="PANTHER" id="PTHR30506">
    <property type="entry name" value="INNER MEMBRANE PROTEIN"/>
    <property type="match status" value="1"/>
</dbReference>
<comment type="subcellular location">
    <subcellularLocation>
        <location evidence="1">Cell membrane</location>
        <topology evidence="1">Multi-pass membrane protein</topology>
    </subcellularLocation>
</comment>
<keyword evidence="10" id="KW-1185">Reference proteome</keyword>
<evidence type="ECO:0000256" key="4">
    <source>
        <dbReference type="ARBA" id="ARBA00022692"/>
    </source>
</evidence>
<feature type="transmembrane region" description="Helical" evidence="7">
    <location>
        <begin position="76"/>
        <end position="92"/>
    </location>
</feature>
<feature type="transmembrane region" description="Helical" evidence="7">
    <location>
        <begin position="185"/>
        <end position="203"/>
    </location>
</feature>
<dbReference type="Proteomes" id="UP000626982">
    <property type="component" value="Unassembled WGS sequence"/>
</dbReference>
<comment type="similarity">
    <text evidence="2">Belongs to the UPF0126 family.</text>
</comment>
<feature type="transmembrane region" description="Helical" evidence="7">
    <location>
        <begin position="104"/>
        <end position="123"/>
    </location>
</feature>
<feature type="domain" description="Glycine transporter" evidence="8">
    <location>
        <begin position="105"/>
        <end position="176"/>
    </location>
</feature>
<accession>A0ABQ2KJJ5</accession>
<feature type="transmembrane region" description="Helical" evidence="7">
    <location>
        <begin position="12"/>
        <end position="36"/>
    </location>
</feature>
<feature type="transmembrane region" description="Helical" evidence="7">
    <location>
        <begin position="162"/>
        <end position="179"/>
    </location>
</feature>
<keyword evidence="3" id="KW-1003">Cell membrane</keyword>
<feature type="domain" description="Glycine transporter" evidence="8">
    <location>
        <begin position="20"/>
        <end position="94"/>
    </location>
</feature>
<sequence length="235" mass="23938">MEPGVMEPLSGAWLVAHDAFVALGVLAFAVSGALLALQKRMDIVGMAGLAVVTATGGGMLRDLLIGATPVAALVDWWMLVVALGGALLVFLLHRWMDRLDRPVLVFDAIGLGIFAVEGAAKGLEHGMGPVGAAFVGMLTGIGGGILRDALANEIPAVFRRDSRLYLVPALLGAAGAAAAGSLGAGNWLVLGLIAAGVTALRIASELLRWHAPAVATSAIPLAERDDRDPSAGAGR</sequence>
<evidence type="ECO:0000259" key="8">
    <source>
        <dbReference type="Pfam" id="PF03458"/>
    </source>
</evidence>
<evidence type="ECO:0000256" key="7">
    <source>
        <dbReference type="SAM" id="Phobius"/>
    </source>
</evidence>
<dbReference type="EMBL" id="BMLM01000001">
    <property type="protein sequence ID" value="GGN84002.1"/>
    <property type="molecule type" value="Genomic_DNA"/>
</dbReference>
<gene>
    <name evidence="9" type="ORF">GCM10010968_15400</name>
</gene>
<comment type="caution">
    <text evidence="9">The sequence shown here is derived from an EMBL/GenBank/DDBJ whole genome shotgun (WGS) entry which is preliminary data.</text>
</comment>
<protein>
    <submittedName>
        <fullName evidence="9">UPF0126 membrane protein</fullName>
    </submittedName>
</protein>
<feature type="transmembrane region" description="Helical" evidence="7">
    <location>
        <begin position="43"/>
        <end position="64"/>
    </location>
</feature>
<dbReference type="Pfam" id="PF03458">
    <property type="entry name" value="Gly_transporter"/>
    <property type="match status" value="2"/>
</dbReference>
<evidence type="ECO:0000313" key="10">
    <source>
        <dbReference type="Proteomes" id="UP000626982"/>
    </source>
</evidence>
<evidence type="ECO:0000313" key="9">
    <source>
        <dbReference type="EMBL" id="GGN84002.1"/>
    </source>
</evidence>
<keyword evidence="4 7" id="KW-0812">Transmembrane</keyword>
<evidence type="ECO:0000256" key="5">
    <source>
        <dbReference type="ARBA" id="ARBA00022989"/>
    </source>
</evidence>
<dbReference type="PANTHER" id="PTHR30506:SF3">
    <property type="entry name" value="UPF0126 INNER MEMBRANE PROTEIN YADS-RELATED"/>
    <property type="match status" value="1"/>
</dbReference>
<evidence type="ECO:0000256" key="6">
    <source>
        <dbReference type="ARBA" id="ARBA00023136"/>
    </source>
</evidence>
<dbReference type="InterPro" id="IPR005115">
    <property type="entry name" value="Gly_transporter"/>
</dbReference>